<reference evidence="3 4" key="1">
    <citation type="submission" date="2020-04" db="EMBL/GenBank/DDBJ databases">
        <authorList>
            <person name="Yin C."/>
        </authorList>
    </citation>
    <scope>NUCLEOTIDE SEQUENCE [LARGE SCALE GENOMIC DNA]</scope>
    <source>
        <strain evidence="3 4">Ae27</strain>
    </source>
</reference>
<dbReference type="GO" id="GO:0008713">
    <property type="term" value="F:ADP-heptose-lipopolysaccharide heptosyltransferase activity"/>
    <property type="evidence" value="ECO:0007669"/>
    <property type="project" value="TreeGrafter"/>
</dbReference>
<dbReference type="InterPro" id="IPR002201">
    <property type="entry name" value="Glyco_trans_9"/>
</dbReference>
<dbReference type="PANTHER" id="PTHR30160:SF1">
    <property type="entry name" value="LIPOPOLYSACCHARIDE 1,2-N-ACETYLGLUCOSAMINETRANSFERASE-RELATED"/>
    <property type="match status" value="1"/>
</dbReference>
<comment type="caution">
    <text evidence="3">The sequence shown here is derived from an EMBL/GenBank/DDBJ whole genome shotgun (WGS) entry which is preliminary data.</text>
</comment>
<dbReference type="GO" id="GO:0005829">
    <property type="term" value="C:cytosol"/>
    <property type="evidence" value="ECO:0007669"/>
    <property type="project" value="TreeGrafter"/>
</dbReference>
<evidence type="ECO:0000313" key="3">
    <source>
        <dbReference type="EMBL" id="NLR68659.1"/>
    </source>
</evidence>
<evidence type="ECO:0000313" key="4">
    <source>
        <dbReference type="Proteomes" id="UP000570474"/>
    </source>
</evidence>
<dbReference type="EMBL" id="JABAIA010000004">
    <property type="protein sequence ID" value="NLR68659.1"/>
    <property type="molecule type" value="Genomic_DNA"/>
</dbReference>
<accession>A0A847RNV7</accession>
<dbReference type="Proteomes" id="UP000570474">
    <property type="component" value="Unassembled WGS sequence"/>
</dbReference>
<dbReference type="Pfam" id="PF01075">
    <property type="entry name" value="Glyco_transf_9"/>
    <property type="match status" value="1"/>
</dbReference>
<organism evidence="3 4">
    <name type="scientific">Chitinophaga varians</name>
    <dbReference type="NCBI Taxonomy" id="2202339"/>
    <lineage>
        <taxon>Bacteria</taxon>
        <taxon>Pseudomonadati</taxon>
        <taxon>Bacteroidota</taxon>
        <taxon>Chitinophagia</taxon>
        <taxon>Chitinophagales</taxon>
        <taxon>Chitinophagaceae</taxon>
        <taxon>Chitinophaga</taxon>
    </lineage>
</organism>
<evidence type="ECO:0000256" key="1">
    <source>
        <dbReference type="ARBA" id="ARBA00022676"/>
    </source>
</evidence>
<dbReference type="RefSeq" id="WP_168874620.1">
    <property type="nucleotide sequence ID" value="NZ_JABAIA010000004.1"/>
</dbReference>
<dbReference type="GO" id="GO:0009244">
    <property type="term" value="P:lipopolysaccharide core region biosynthetic process"/>
    <property type="evidence" value="ECO:0007669"/>
    <property type="project" value="TreeGrafter"/>
</dbReference>
<dbReference type="PANTHER" id="PTHR30160">
    <property type="entry name" value="TETRAACYLDISACCHARIDE 4'-KINASE-RELATED"/>
    <property type="match status" value="1"/>
</dbReference>
<protein>
    <submittedName>
        <fullName evidence="3">Glycosyltransferase family 9 protein</fullName>
    </submittedName>
</protein>
<name>A0A847RNV7_9BACT</name>
<dbReference type="InterPro" id="IPR051199">
    <property type="entry name" value="LPS_LOS_Heptosyltrfase"/>
</dbReference>
<dbReference type="AlphaFoldDB" id="A0A847RNV7"/>
<gene>
    <name evidence="3" type="ORF">HGH92_30430</name>
</gene>
<proteinExistence type="predicted"/>
<dbReference type="SUPFAM" id="SSF53756">
    <property type="entry name" value="UDP-Glycosyltransferase/glycogen phosphorylase"/>
    <property type="match status" value="1"/>
</dbReference>
<evidence type="ECO:0000256" key="2">
    <source>
        <dbReference type="ARBA" id="ARBA00022679"/>
    </source>
</evidence>
<sequence>MDIKQFDNPVVFFDNAIGDSFVALPALRALAQLAEGRLSLITCGGRCGKINFTIFRELAVKHIYGIDVAETERGKEINPDELGACLNNSDLFIYMNTWMPAGEVMQQVLSSFAPRPSIGFYKYMSVQIPYEKSLHSADLLFQFPLFFNRETDIQDFAYSPEPPTEVRRLVCQFRNKFPATSKLLIVHADTKTNKTWPFEYYPALLDRIMDTMPEVVVIFIGIKKPDVSSCKHVSRILRFEEALPFSMDWAFVSIADIFLGVDSVFLHIADLFHVPVVSLFGPSSVQEWGVRFSAHHRCVEAPSGNMEDITVDAVYNGFSDLMTCQPIVVRS</sequence>
<keyword evidence="2 3" id="KW-0808">Transferase</keyword>
<keyword evidence="4" id="KW-1185">Reference proteome</keyword>
<dbReference type="Gene3D" id="3.40.50.2000">
    <property type="entry name" value="Glycogen Phosphorylase B"/>
    <property type="match status" value="1"/>
</dbReference>
<keyword evidence="1" id="KW-0328">Glycosyltransferase</keyword>